<dbReference type="RefSeq" id="WP_181614968.1">
    <property type="nucleotide sequence ID" value="NZ_BAABAM010000007.1"/>
</dbReference>
<gene>
    <name evidence="1" type="ORF">HNR30_007658</name>
</gene>
<reference evidence="1 2" key="1">
    <citation type="submission" date="2020-07" db="EMBL/GenBank/DDBJ databases">
        <title>Genomic Encyclopedia of Type Strains, Phase IV (KMG-IV): sequencing the most valuable type-strain genomes for metagenomic binning, comparative biology and taxonomic classification.</title>
        <authorList>
            <person name="Goeker M."/>
        </authorList>
    </citation>
    <scope>NUCLEOTIDE SEQUENCE [LARGE SCALE GENOMIC DNA]</scope>
    <source>
        <strain evidence="1 2">DSM 45533</strain>
    </source>
</reference>
<comment type="caution">
    <text evidence="1">The sequence shown here is derived from an EMBL/GenBank/DDBJ whole genome shotgun (WGS) entry which is preliminary data.</text>
</comment>
<keyword evidence="2" id="KW-1185">Reference proteome</keyword>
<sequence length="82" mass="9491">MREIETVEEIWSYHCLRCLHIWQAAFQAHHCGEKVAWHLNGQASMPPWSEATSCPRCAALQVKVLPRSARPSVPRQERTERP</sequence>
<protein>
    <submittedName>
        <fullName evidence="1">Uncharacterized protein</fullName>
    </submittedName>
</protein>
<accession>A0A7W0CS34</accession>
<evidence type="ECO:0000313" key="2">
    <source>
        <dbReference type="Proteomes" id="UP000530928"/>
    </source>
</evidence>
<proteinExistence type="predicted"/>
<dbReference type="EMBL" id="JACDUR010000008">
    <property type="protein sequence ID" value="MBA2896267.1"/>
    <property type="molecule type" value="Genomic_DNA"/>
</dbReference>
<dbReference type="AlphaFoldDB" id="A0A7W0CS34"/>
<organism evidence="1 2">
    <name type="scientific">Nonomuraea soli</name>
    <dbReference type="NCBI Taxonomy" id="1032476"/>
    <lineage>
        <taxon>Bacteria</taxon>
        <taxon>Bacillati</taxon>
        <taxon>Actinomycetota</taxon>
        <taxon>Actinomycetes</taxon>
        <taxon>Streptosporangiales</taxon>
        <taxon>Streptosporangiaceae</taxon>
        <taxon>Nonomuraea</taxon>
    </lineage>
</organism>
<evidence type="ECO:0000313" key="1">
    <source>
        <dbReference type="EMBL" id="MBA2896267.1"/>
    </source>
</evidence>
<dbReference type="Proteomes" id="UP000530928">
    <property type="component" value="Unassembled WGS sequence"/>
</dbReference>
<name>A0A7W0CS34_9ACTN</name>